<reference evidence="1" key="1">
    <citation type="journal article" date="2012" name="Nature">
        <title>The tomato genome sequence provides insights into fleshy fruit evolution.</title>
        <authorList>
            <consortium name="Tomato Genome Consortium"/>
        </authorList>
    </citation>
    <scope>NUCLEOTIDE SEQUENCE [LARGE SCALE GENOMIC DNA]</scope>
    <source>
        <strain evidence="1">cv. Heinz 1706</strain>
    </source>
</reference>
<dbReference type="AlphaFoldDB" id="A0A3Q7EQC4"/>
<dbReference type="InParanoid" id="A0A3Q7EQC4"/>
<sequence length="146" mass="16386">MNAPPHDFCKAIRMCGYTIKPFPLKFAMDHNVIVDINCILWGSSSSFMLPSGMLKQTGPEIHLEDSLSLATLDLTKVKDLINNKKGNSYTHSVPEDKQVITSSNHSYDLKQFSISFNPINLKGHSYQPKGKKGRLNAEILLLKLLR</sequence>
<protein>
    <submittedName>
        <fullName evidence="1">Uncharacterized protein</fullName>
    </submittedName>
</protein>
<accession>A0A3Q7EQC4</accession>
<keyword evidence="2" id="KW-1185">Reference proteome</keyword>
<proteinExistence type="predicted"/>
<evidence type="ECO:0000313" key="1">
    <source>
        <dbReference type="EnsemblPlants" id="Solyc01g104345.1.1"/>
    </source>
</evidence>
<reference evidence="1" key="2">
    <citation type="submission" date="2019-01" db="UniProtKB">
        <authorList>
            <consortium name="EnsemblPlants"/>
        </authorList>
    </citation>
    <scope>IDENTIFICATION</scope>
    <source>
        <strain evidence="1">cv. Heinz 1706</strain>
    </source>
</reference>
<dbReference type="EnsemblPlants" id="Solyc01g104345.1.1">
    <property type="protein sequence ID" value="Solyc01g104345.1.1"/>
    <property type="gene ID" value="Solyc01g104345.1"/>
</dbReference>
<name>A0A3Q7EQC4_SOLLC</name>
<organism evidence="1">
    <name type="scientific">Solanum lycopersicum</name>
    <name type="common">Tomato</name>
    <name type="synonym">Lycopersicon esculentum</name>
    <dbReference type="NCBI Taxonomy" id="4081"/>
    <lineage>
        <taxon>Eukaryota</taxon>
        <taxon>Viridiplantae</taxon>
        <taxon>Streptophyta</taxon>
        <taxon>Embryophyta</taxon>
        <taxon>Tracheophyta</taxon>
        <taxon>Spermatophyta</taxon>
        <taxon>Magnoliopsida</taxon>
        <taxon>eudicotyledons</taxon>
        <taxon>Gunneridae</taxon>
        <taxon>Pentapetalae</taxon>
        <taxon>asterids</taxon>
        <taxon>lamiids</taxon>
        <taxon>Solanales</taxon>
        <taxon>Solanaceae</taxon>
        <taxon>Solanoideae</taxon>
        <taxon>Solaneae</taxon>
        <taxon>Solanum</taxon>
        <taxon>Solanum subgen. Lycopersicon</taxon>
    </lineage>
</organism>
<dbReference type="Proteomes" id="UP000004994">
    <property type="component" value="Chromosome 1"/>
</dbReference>
<dbReference type="Gramene" id="Solyc01g104345.1.1">
    <property type="protein sequence ID" value="Solyc01g104345.1.1"/>
    <property type="gene ID" value="Solyc01g104345.1"/>
</dbReference>
<evidence type="ECO:0000313" key="2">
    <source>
        <dbReference type="Proteomes" id="UP000004994"/>
    </source>
</evidence>